<dbReference type="EMBL" id="CP132968">
    <property type="protein sequence ID" value="WMD15435.1"/>
    <property type="molecule type" value="Genomic_DNA"/>
</dbReference>
<dbReference type="Proteomes" id="UP001243496">
    <property type="component" value="Chromosome"/>
</dbReference>
<dbReference type="RefSeq" id="WP_215719212.1">
    <property type="nucleotide sequence ID" value="NZ_CP132968.1"/>
</dbReference>
<name>A0AAQ3GQV2_ANAHA</name>
<organism evidence="2 3">
    <name type="scientific">Anaerostipes hadrus</name>
    <dbReference type="NCBI Taxonomy" id="649756"/>
    <lineage>
        <taxon>Bacteria</taxon>
        <taxon>Bacillati</taxon>
        <taxon>Bacillota</taxon>
        <taxon>Clostridia</taxon>
        <taxon>Lachnospirales</taxon>
        <taxon>Lachnospiraceae</taxon>
        <taxon>Anaerostipes</taxon>
    </lineage>
</organism>
<dbReference type="InterPro" id="IPR029068">
    <property type="entry name" value="Glyas_Bleomycin-R_OHBP_Dase"/>
</dbReference>
<proteinExistence type="predicted"/>
<protein>
    <submittedName>
        <fullName evidence="2">VOC family protein</fullName>
    </submittedName>
</protein>
<accession>A0AAQ3GQV2</accession>
<dbReference type="InterPro" id="IPR037523">
    <property type="entry name" value="VOC_core"/>
</dbReference>
<dbReference type="SUPFAM" id="SSF54593">
    <property type="entry name" value="Glyoxalase/Bleomycin resistance protein/Dihydroxybiphenyl dioxygenase"/>
    <property type="match status" value="1"/>
</dbReference>
<dbReference type="Gene3D" id="3.10.180.10">
    <property type="entry name" value="2,3-Dihydroxybiphenyl 1,2-Dioxygenase, domain 1"/>
    <property type="match status" value="1"/>
</dbReference>
<dbReference type="GeneID" id="92741440"/>
<sequence>MASYLEHMALKVSDIEWHVKFFEEVFDMPVRMTLGEAPNRKIWLHAGIQLNEETDFENVEGRADHLGIMTDNVEEVLEKAYALGVEELPQGHNWIKLPSGIHIEVIGAKNDVLHEILEKKPWLENE</sequence>
<evidence type="ECO:0000313" key="3">
    <source>
        <dbReference type="Proteomes" id="UP001243496"/>
    </source>
</evidence>
<dbReference type="CDD" id="cd06587">
    <property type="entry name" value="VOC"/>
    <property type="match status" value="1"/>
</dbReference>
<evidence type="ECO:0000313" key="2">
    <source>
        <dbReference type="EMBL" id="WMD15435.1"/>
    </source>
</evidence>
<feature type="domain" description="VOC" evidence="1">
    <location>
        <begin position="4"/>
        <end position="119"/>
    </location>
</feature>
<gene>
    <name evidence="2" type="ORF">RBI15_08575</name>
</gene>
<evidence type="ECO:0000259" key="1">
    <source>
        <dbReference type="PROSITE" id="PS51819"/>
    </source>
</evidence>
<dbReference type="PROSITE" id="PS51819">
    <property type="entry name" value="VOC"/>
    <property type="match status" value="1"/>
</dbReference>
<reference evidence="2" key="1">
    <citation type="submission" date="2023-08" db="EMBL/GenBank/DDBJ databases">
        <title>Complete Genome Sequences of butyrate producing Anaerostipes hadrus strains BA1 and GIF7 isolated from the terminal ileum of a healthy lean male.</title>
        <authorList>
            <person name="Low A."/>
            <person name="Sheludchenko M."/>
            <person name="Cheng H.E."/>
            <person name="Koh X.Q."/>
            <person name="Lee J."/>
        </authorList>
    </citation>
    <scope>NUCLEOTIDE SEQUENCE</scope>
    <source>
        <strain evidence="2">BA1</strain>
    </source>
</reference>
<dbReference type="AlphaFoldDB" id="A0AAQ3GQV2"/>